<accession>A0A8B1NLJ8</accession>
<keyword evidence="4" id="KW-1185">Reference proteome</keyword>
<keyword evidence="1" id="KW-0472">Membrane</keyword>
<feature type="transmembrane region" description="Helical" evidence="1">
    <location>
        <begin position="69"/>
        <end position="90"/>
    </location>
</feature>
<feature type="transmembrane region" description="Helical" evidence="1">
    <location>
        <begin position="102"/>
        <end position="121"/>
    </location>
</feature>
<dbReference type="NCBIfam" id="NF042915">
    <property type="entry name" value="MAB_1171c_fam"/>
    <property type="match status" value="1"/>
</dbReference>
<reference evidence="3" key="2">
    <citation type="submission" date="2021-04" db="EMBL/GenBank/DDBJ databases">
        <authorList>
            <person name="Wen M.-L."/>
            <person name="Han X.-L."/>
            <person name="Xiong J."/>
        </authorList>
    </citation>
    <scope>NUCLEOTIDE SEQUENCE</scope>
    <source>
        <strain evidence="3">AGR0001</strain>
    </source>
</reference>
<feature type="transmembrane region" description="Helical" evidence="1">
    <location>
        <begin position="141"/>
        <end position="164"/>
    </location>
</feature>
<proteinExistence type="predicted"/>
<feature type="transmembrane region" description="Helical" evidence="1">
    <location>
        <begin position="176"/>
        <end position="192"/>
    </location>
</feature>
<name>A0A8B1NLJ8_9ACTN</name>
<keyword evidence="1" id="KW-1133">Transmembrane helix</keyword>
<feature type="transmembrane region" description="Helical" evidence="1">
    <location>
        <begin position="33"/>
        <end position="57"/>
    </location>
</feature>
<organism evidence="3 4">
    <name type="scientific">Streptomyces auratus AGR0001</name>
    <dbReference type="NCBI Taxonomy" id="1160718"/>
    <lineage>
        <taxon>Bacteria</taxon>
        <taxon>Bacillati</taxon>
        <taxon>Actinomycetota</taxon>
        <taxon>Actinomycetes</taxon>
        <taxon>Kitasatosporales</taxon>
        <taxon>Streptomycetaceae</taxon>
        <taxon>Streptomyces</taxon>
    </lineage>
</organism>
<evidence type="ECO:0000256" key="1">
    <source>
        <dbReference type="SAM" id="Phobius"/>
    </source>
</evidence>
<dbReference type="EMBL" id="CP072931">
    <property type="protein sequence ID" value="QTZ95289.1"/>
    <property type="molecule type" value="Genomic_DNA"/>
</dbReference>
<evidence type="ECO:0000313" key="4">
    <source>
        <dbReference type="Proteomes" id="UP000009036"/>
    </source>
</evidence>
<dbReference type="KEGG" id="sauh:SU9_030705"/>
<reference evidence="3" key="1">
    <citation type="journal article" date="2012" name="J. Bacteriol.">
        <title>Genome Sequence of Streptomyces auratus Strain AGR0001, a Phoslactomycin-Producing Actinomycete.</title>
        <authorList>
            <person name="Han X."/>
            <person name="Li M."/>
            <person name="Ding Z."/>
            <person name="Zhao J."/>
            <person name="Ji K."/>
            <person name="Wen M."/>
            <person name="Lu T."/>
        </authorList>
    </citation>
    <scope>NUCLEOTIDE SEQUENCE</scope>
    <source>
        <strain evidence="3">AGR0001</strain>
    </source>
</reference>
<evidence type="ECO:0000313" key="3">
    <source>
        <dbReference type="EMBL" id="QTZ95289.1"/>
    </source>
</evidence>
<evidence type="ECO:0000259" key="2">
    <source>
        <dbReference type="Pfam" id="PF20182"/>
    </source>
</evidence>
<dbReference type="AlphaFoldDB" id="A0A8B1NLJ8"/>
<protein>
    <recommendedName>
        <fullName evidence="2">DUF6545 domain-containing protein</fullName>
    </recommendedName>
</protein>
<feature type="transmembrane region" description="Helical" evidence="1">
    <location>
        <begin position="5"/>
        <end position="21"/>
    </location>
</feature>
<sequence>MNSVLYPLCAAVAGLALLYKLRVLRTDRSVTQVALLANFFFLFVTYTVSTPAVWAATSSAVGIVNFSGLLSQSCVILLTACQQIVLLHLSHEAPVAWRKARPRLIGLGLVLAAMVALFTVATSRGEKPDDFAIDSAQYYPAYLALYLLAYAANQVDVGVLGWSYARIAPQPWMRRGLYLIAATLPFALIYTGCRAADIVAAQFGVGGQAWEPVAQVAVTIATVSKTLGWILPDWGRHLTALWQRFTDYRAFRELGPLHREVTSQIPEPVLHLEPDTDLRTRLYRRLVEIRDAQWALRVWIPADVADAAEERARAAGLAGTDLAATVEAAQLRAALEARAAQRRPAVHPSTPRVAEPQDLAAELAFQRKLARAFTTSPIVRAAAAQPAAGPATQERT</sequence>
<feature type="domain" description="DUF6545" evidence="2">
    <location>
        <begin position="246"/>
        <end position="374"/>
    </location>
</feature>
<dbReference type="Proteomes" id="UP000009036">
    <property type="component" value="Chromosome"/>
</dbReference>
<dbReference type="InterPro" id="IPR046675">
    <property type="entry name" value="DUF6545"/>
</dbReference>
<dbReference type="RefSeq" id="WP_208859136.1">
    <property type="nucleotide sequence ID" value="NZ_CP072931.1"/>
</dbReference>
<keyword evidence="1" id="KW-0812">Transmembrane</keyword>
<dbReference type="Pfam" id="PF20182">
    <property type="entry name" value="DUF6545"/>
    <property type="match status" value="1"/>
</dbReference>
<dbReference type="InterPro" id="IPR050039">
    <property type="entry name" value="MAB_1171c-like"/>
</dbReference>
<gene>
    <name evidence="3" type="ORF">SU9_030705</name>
</gene>